<feature type="region of interest" description="Disordered" evidence="1">
    <location>
        <begin position="1"/>
        <end position="23"/>
    </location>
</feature>
<feature type="compositionally biased region" description="Polar residues" evidence="1">
    <location>
        <begin position="260"/>
        <end position="282"/>
    </location>
</feature>
<name>A0A9W7BRC0_9STRA</name>
<evidence type="ECO:0000313" key="3">
    <source>
        <dbReference type="Proteomes" id="UP001165085"/>
    </source>
</evidence>
<feature type="compositionally biased region" description="Polar residues" evidence="1">
    <location>
        <begin position="331"/>
        <end position="343"/>
    </location>
</feature>
<protein>
    <submittedName>
        <fullName evidence="2">Uncharacterized protein</fullName>
    </submittedName>
</protein>
<gene>
    <name evidence="2" type="ORF">TrST_g3274</name>
</gene>
<dbReference type="OrthoDB" id="201234at2759"/>
<proteinExistence type="predicted"/>
<dbReference type="EMBL" id="BRXY01000438">
    <property type="protein sequence ID" value="GMH95187.1"/>
    <property type="molecule type" value="Genomic_DNA"/>
</dbReference>
<organism evidence="2 3">
    <name type="scientific">Triparma strigata</name>
    <dbReference type="NCBI Taxonomy" id="1606541"/>
    <lineage>
        <taxon>Eukaryota</taxon>
        <taxon>Sar</taxon>
        <taxon>Stramenopiles</taxon>
        <taxon>Ochrophyta</taxon>
        <taxon>Bolidophyceae</taxon>
        <taxon>Parmales</taxon>
        <taxon>Triparmaceae</taxon>
        <taxon>Triparma</taxon>
    </lineage>
</organism>
<reference evidence="3" key="1">
    <citation type="journal article" date="2023" name="Commun. Biol.">
        <title>Genome analysis of Parmales, the sister group of diatoms, reveals the evolutionary specialization of diatoms from phago-mixotrophs to photoautotrophs.</title>
        <authorList>
            <person name="Ban H."/>
            <person name="Sato S."/>
            <person name="Yoshikawa S."/>
            <person name="Yamada K."/>
            <person name="Nakamura Y."/>
            <person name="Ichinomiya M."/>
            <person name="Sato N."/>
            <person name="Blanc-Mathieu R."/>
            <person name="Endo H."/>
            <person name="Kuwata A."/>
            <person name="Ogata H."/>
        </authorList>
    </citation>
    <scope>NUCLEOTIDE SEQUENCE [LARGE SCALE GENOMIC DNA]</scope>
    <source>
        <strain evidence="3">NIES 3701</strain>
    </source>
</reference>
<sequence length="377" mass="40876">MGCTASTSVPSPPSTPLPNNLVFSNTWTAPPGSFCIDSISNNNAGDEDDISDLPPNSHRRTRSGYSTQLAFDPVHQRKLATLKELRDVSPKGDGSNTPPAIIRSPNTAPSSLRLKRTRPIKLKGERRMTAGQELLAPKPSKLKSSLFPKAPPPKLEMALESPPSAALSSTEEDITPIVSNVKKQKPLAPSGRPPTHALSVEVNKKRPLNPSQWSPRVLSPKGIAKSPNNTRAFDFSDDAKAFEPPRSPMRSPKGRHKSPKSSSRTFNFSGANENSPPAQQEASPKFGFDKSPLRLVVTPSAKEFHNLFSPNKGEVRRSKNREKKEAARASGSETRQSGSSTETEVWHSVPKKTVNRMTKGLTEGGMGHCHPNAKKVA</sequence>
<feature type="region of interest" description="Disordered" evidence="1">
    <location>
        <begin position="84"/>
        <end position="353"/>
    </location>
</feature>
<keyword evidence="3" id="KW-1185">Reference proteome</keyword>
<feature type="compositionally biased region" description="Polar residues" evidence="1">
    <location>
        <begin position="94"/>
        <end position="110"/>
    </location>
</feature>
<feature type="compositionally biased region" description="Low complexity" evidence="1">
    <location>
        <begin position="158"/>
        <end position="169"/>
    </location>
</feature>
<feature type="compositionally biased region" description="Basic and acidic residues" evidence="1">
    <location>
        <begin position="313"/>
        <end position="327"/>
    </location>
</feature>
<evidence type="ECO:0000256" key="1">
    <source>
        <dbReference type="SAM" id="MobiDB-lite"/>
    </source>
</evidence>
<comment type="caution">
    <text evidence="2">The sequence shown here is derived from an EMBL/GenBank/DDBJ whole genome shotgun (WGS) entry which is preliminary data.</text>
</comment>
<dbReference type="Proteomes" id="UP001165085">
    <property type="component" value="Unassembled WGS sequence"/>
</dbReference>
<feature type="compositionally biased region" description="Low complexity" evidence="1">
    <location>
        <begin position="134"/>
        <end position="148"/>
    </location>
</feature>
<feature type="region of interest" description="Disordered" evidence="1">
    <location>
        <begin position="38"/>
        <end position="68"/>
    </location>
</feature>
<accession>A0A9W7BRC0</accession>
<dbReference type="AlphaFoldDB" id="A0A9W7BRC0"/>
<evidence type="ECO:0000313" key="2">
    <source>
        <dbReference type="EMBL" id="GMH95187.1"/>
    </source>
</evidence>